<dbReference type="RefSeq" id="WP_034903496.1">
    <property type="nucleotide sequence ID" value="NZ_CP017057.1"/>
</dbReference>
<keyword evidence="3" id="KW-1185">Reference proteome</keyword>
<organism evidence="2 3">
    <name type="scientific">Erythrobacter litoralis</name>
    <dbReference type="NCBI Taxonomy" id="39960"/>
    <lineage>
        <taxon>Bacteria</taxon>
        <taxon>Pseudomonadati</taxon>
        <taxon>Pseudomonadota</taxon>
        <taxon>Alphaproteobacteria</taxon>
        <taxon>Sphingomonadales</taxon>
        <taxon>Erythrobacteraceae</taxon>
        <taxon>Erythrobacter/Porphyrobacter group</taxon>
        <taxon>Erythrobacter</taxon>
    </lineage>
</organism>
<comment type="caution">
    <text evidence="2">The sequence shown here is derived from an EMBL/GenBank/DDBJ whole genome shotgun (WGS) entry which is preliminary data.</text>
</comment>
<reference evidence="2 3" key="1">
    <citation type="submission" date="2014-04" db="EMBL/GenBank/DDBJ databases">
        <title>A comprehensive comparison of genomes of Erythrobacter spp. Strains.</title>
        <authorList>
            <person name="Zheng Q."/>
        </authorList>
    </citation>
    <scope>NUCLEOTIDE SEQUENCE [LARGE SCALE GENOMIC DNA]</scope>
    <source>
        <strain evidence="2 3">DSM 8509</strain>
    </source>
</reference>
<evidence type="ECO:0000256" key="1">
    <source>
        <dbReference type="SAM" id="Coils"/>
    </source>
</evidence>
<dbReference type="AlphaFoldDB" id="A0A074N626"/>
<sequence length="191" mass="20767">MMVTHSRMRSLGWAAILVMCIGLFVLLSLRVHAVKSEVLLAERQIIQLERETRRLETEFQARANQRQLAEWNRVEFGYEAPRADQYLEGERQLASLGQPRGPDAPAPIRVARADNAVEGGDGADDGARAMVSPVTGRPVTLASAAAASADAPTRFAEAFGEFLLDASPIRPARAQGVVEMGELRESRGSAQ</sequence>
<dbReference type="PATRIC" id="fig|39960.10.peg.2453"/>
<evidence type="ECO:0000313" key="2">
    <source>
        <dbReference type="EMBL" id="KEO93412.1"/>
    </source>
</evidence>
<dbReference type="OrthoDB" id="7391128at2"/>
<evidence type="ECO:0000313" key="3">
    <source>
        <dbReference type="Proteomes" id="UP000027866"/>
    </source>
</evidence>
<dbReference type="EMBL" id="JMIX01000006">
    <property type="protein sequence ID" value="KEO93412.1"/>
    <property type="molecule type" value="Genomic_DNA"/>
</dbReference>
<proteinExistence type="predicted"/>
<feature type="coiled-coil region" evidence="1">
    <location>
        <begin position="31"/>
        <end position="58"/>
    </location>
</feature>
<accession>A0A074N626</accession>
<dbReference type="KEGG" id="elq:Ga0102493_11202"/>
<name>A0A074N626_9SPHN</name>
<gene>
    <name evidence="2" type="ORF">EH32_11895</name>
</gene>
<dbReference type="Proteomes" id="UP000027866">
    <property type="component" value="Unassembled WGS sequence"/>
</dbReference>
<keyword evidence="1" id="KW-0175">Coiled coil</keyword>
<protein>
    <submittedName>
        <fullName evidence="2">Uncharacterized protein</fullName>
    </submittedName>
</protein>